<sequence>MVKLRTVQNMSTGITSKTVRAGVPSMLAWIINFTSFTQATPREKYGHFLQKYNLRPGQYIRSFPLNSY</sequence>
<reference evidence="1" key="1">
    <citation type="journal article" date="2020" name="Nature">
        <title>Giant virus diversity and host interactions through global metagenomics.</title>
        <authorList>
            <person name="Schulz F."/>
            <person name="Roux S."/>
            <person name="Paez-Espino D."/>
            <person name="Jungbluth S."/>
            <person name="Walsh D.A."/>
            <person name="Denef V.J."/>
            <person name="McMahon K.D."/>
            <person name="Konstantinidis K.T."/>
            <person name="Eloe-Fadrosh E.A."/>
            <person name="Kyrpides N.C."/>
            <person name="Woyke T."/>
        </authorList>
    </citation>
    <scope>NUCLEOTIDE SEQUENCE</scope>
    <source>
        <strain evidence="1">GVMAG-M-3300023184-167</strain>
    </source>
</reference>
<accession>A0A6C0HS96</accession>
<dbReference type="AlphaFoldDB" id="A0A6C0HS96"/>
<proteinExistence type="predicted"/>
<name>A0A6C0HS96_9ZZZZ</name>
<dbReference type="EMBL" id="MN740007">
    <property type="protein sequence ID" value="QHT83324.1"/>
    <property type="molecule type" value="Genomic_DNA"/>
</dbReference>
<organism evidence="1">
    <name type="scientific">viral metagenome</name>
    <dbReference type="NCBI Taxonomy" id="1070528"/>
    <lineage>
        <taxon>unclassified sequences</taxon>
        <taxon>metagenomes</taxon>
        <taxon>organismal metagenomes</taxon>
    </lineage>
</organism>
<protein>
    <submittedName>
        <fullName evidence="1">Uncharacterized protein</fullName>
    </submittedName>
</protein>
<evidence type="ECO:0000313" key="1">
    <source>
        <dbReference type="EMBL" id="QHT83324.1"/>
    </source>
</evidence>